<name>A0A9N7TZG9_PLEPL</name>
<feature type="region of interest" description="Disordered" evidence="1">
    <location>
        <begin position="92"/>
        <end position="125"/>
    </location>
</feature>
<feature type="transmembrane region" description="Helical" evidence="2">
    <location>
        <begin position="12"/>
        <end position="32"/>
    </location>
</feature>
<comment type="caution">
    <text evidence="3">The sequence shown here is derived from an EMBL/GenBank/DDBJ whole genome shotgun (WGS) entry which is preliminary data.</text>
</comment>
<keyword evidence="4" id="KW-1185">Reference proteome</keyword>
<evidence type="ECO:0000313" key="4">
    <source>
        <dbReference type="Proteomes" id="UP001153269"/>
    </source>
</evidence>
<organism evidence="3 4">
    <name type="scientific">Pleuronectes platessa</name>
    <name type="common">European plaice</name>
    <dbReference type="NCBI Taxonomy" id="8262"/>
    <lineage>
        <taxon>Eukaryota</taxon>
        <taxon>Metazoa</taxon>
        <taxon>Chordata</taxon>
        <taxon>Craniata</taxon>
        <taxon>Vertebrata</taxon>
        <taxon>Euteleostomi</taxon>
        <taxon>Actinopterygii</taxon>
        <taxon>Neopterygii</taxon>
        <taxon>Teleostei</taxon>
        <taxon>Neoteleostei</taxon>
        <taxon>Acanthomorphata</taxon>
        <taxon>Carangaria</taxon>
        <taxon>Pleuronectiformes</taxon>
        <taxon>Pleuronectoidei</taxon>
        <taxon>Pleuronectidae</taxon>
        <taxon>Pleuronectes</taxon>
    </lineage>
</organism>
<accession>A0A9N7TZG9</accession>
<dbReference type="Proteomes" id="UP001153269">
    <property type="component" value="Unassembled WGS sequence"/>
</dbReference>
<keyword evidence="2" id="KW-1133">Transmembrane helix</keyword>
<proteinExistence type="predicted"/>
<reference evidence="3" key="1">
    <citation type="submission" date="2020-03" db="EMBL/GenBank/DDBJ databases">
        <authorList>
            <person name="Weist P."/>
        </authorList>
    </citation>
    <scope>NUCLEOTIDE SEQUENCE</scope>
</reference>
<feature type="transmembrane region" description="Helical" evidence="2">
    <location>
        <begin position="44"/>
        <end position="66"/>
    </location>
</feature>
<dbReference type="AlphaFoldDB" id="A0A9N7TZG9"/>
<gene>
    <name evidence="3" type="ORF">PLEPLA_LOCUS9829</name>
</gene>
<evidence type="ECO:0000256" key="2">
    <source>
        <dbReference type="SAM" id="Phobius"/>
    </source>
</evidence>
<evidence type="ECO:0000256" key="1">
    <source>
        <dbReference type="SAM" id="MobiDB-lite"/>
    </source>
</evidence>
<evidence type="ECO:0000313" key="3">
    <source>
        <dbReference type="EMBL" id="CAB1421940.1"/>
    </source>
</evidence>
<keyword evidence="2" id="KW-0472">Membrane</keyword>
<protein>
    <submittedName>
        <fullName evidence="3">Uncharacterized protein</fullName>
    </submittedName>
</protein>
<dbReference type="EMBL" id="CADEAL010000556">
    <property type="protein sequence ID" value="CAB1421940.1"/>
    <property type="molecule type" value="Genomic_DNA"/>
</dbReference>
<feature type="region of interest" description="Disordered" evidence="1">
    <location>
        <begin position="154"/>
        <end position="186"/>
    </location>
</feature>
<keyword evidence="2" id="KW-0812">Transmembrane</keyword>
<sequence>MSSSECLPKLCPAPHTLLPGLLGVFPGLLVAVSPQQDRLSGQVLWLWFSGCGSLVVVLVLWFWFWFCGSGSLVLWTRSSRFSRTKTQSLVQLRSRPAGTGGAGNLASGRGSEPDSTVEELGEHGEEKISRKDLLGVGASTISFLRKHLEQVTSVRSNGHEETSGAGNISLQGGRFSSGPSVGHGGGELKLSDASSCSACDELLSDDHQSQSLLLLIRPEVSLGGS</sequence>